<name>A0ACB8C7W0_DERSI</name>
<sequence>MGEGENRASHDFTNGRRRRAASQGPAPARWPRHSESFPSAAVVFARRSRREPLSCHLVGATARVRSSSQRAAAVEAGWMRALSATASWMCGGSMPQHRENNRVRPADEHAAQHHPAAMEACCVPTGCHLAEPMDELSNAVKVICNNEQCPQSPFMHRACFEEWESSVLSFLRSTGRARSWSEKQRLQNLWTKKGYDLAYKACGCRCGKGHLRKDLDWIPPVADRKKKQRRKKGNDKPTLALNGAKPSSGALPVARLRSSSMSSTGSGGSPPSSSSEFPPSPTHAKRVVADREGLFSRRQDYSSFNTLPRHKINAYHIKMEDEGDDIRCFILSTLSANKMSRIPCIVCQAAMSVFDRYPLVDGTLFLSPRQHNPGSVLVRVEERPQYLNAVCMTCLEGWQVRLACRGCGARWSGRHLILGTMYAYDIFAATPCCDERLRCTSCREPVISADRSLPYFSDYSHSIGCAHCGARDYHFVKSLGTYARV</sequence>
<keyword evidence="2" id="KW-1185">Reference proteome</keyword>
<evidence type="ECO:0000313" key="2">
    <source>
        <dbReference type="Proteomes" id="UP000821865"/>
    </source>
</evidence>
<proteinExistence type="predicted"/>
<dbReference type="EMBL" id="CM023477">
    <property type="protein sequence ID" value="KAH7936930.1"/>
    <property type="molecule type" value="Genomic_DNA"/>
</dbReference>
<organism evidence="1 2">
    <name type="scientific">Dermacentor silvarum</name>
    <name type="common">Tick</name>
    <dbReference type="NCBI Taxonomy" id="543639"/>
    <lineage>
        <taxon>Eukaryota</taxon>
        <taxon>Metazoa</taxon>
        <taxon>Ecdysozoa</taxon>
        <taxon>Arthropoda</taxon>
        <taxon>Chelicerata</taxon>
        <taxon>Arachnida</taxon>
        <taxon>Acari</taxon>
        <taxon>Parasitiformes</taxon>
        <taxon>Ixodida</taxon>
        <taxon>Ixodoidea</taxon>
        <taxon>Ixodidae</taxon>
        <taxon>Rhipicephalinae</taxon>
        <taxon>Dermacentor</taxon>
    </lineage>
</organism>
<reference evidence="1" key="1">
    <citation type="submission" date="2020-05" db="EMBL/GenBank/DDBJ databases">
        <title>Large-scale comparative analyses of tick genomes elucidate their genetic diversity and vector capacities.</title>
        <authorList>
            <person name="Jia N."/>
            <person name="Wang J."/>
            <person name="Shi W."/>
            <person name="Du L."/>
            <person name="Sun Y."/>
            <person name="Zhan W."/>
            <person name="Jiang J."/>
            <person name="Wang Q."/>
            <person name="Zhang B."/>
            <person name="Ji P."/>
            <person name="Sakyi L.B."/>
            <person name="Cui X."/>
            <person name="Yuan T."/>
            <person name="Jiang B."/>
            <person name="Yang W."/>
            <person name="Lam T.T.-Y."/>
            <person name="Chang Q."/>
            <person name="Ding S."/>
            <person name="Wang X."/>
            <person name="Zhu J."/>
            <person name="Ruan X."/>
            <person name="Zhao L."/>
            <person name="Wei J."/>
            <person name="Que T."/>
            <person name="Du C."/>
            <person name="Cheng J."/>
            <person name="Dai P."/>
            <person name="Han X."/>
            <person name="Huang E."/>
            <person name="Gao Y."/>
            <person name="Liu J."/>
            <person name="Shao H."/>
            <person name="Ye R."/>
            <person name="Li L."/>
            <person name="Wei W."/>
            <person name="Wang X."/>
            <person name="Wang C."/>
            <person name="Yang T."/>
            <person name="Huo Q."/>
            <person name="Li W."/>
            <person name="Guo W."/>
            <person name="Chen H."/>
            <person name="Zhou L."/>
            <person name="Ni X."/>
            <person name="Tian J."/>
            <person name="Zhou Y."/>
            <person name="Sheng Y."/>
            <person name="Liu T."/>
            <person name="Pan Y."/>
            <person name="Xia L."/>
            <person name="Li J."/>
            <person name="Zhao F."/>
            <person name="Cao W."/>
        </authorList>
    </citation>
    <scope>NUCLEOTIDE SEQUENCE</scope>
    <source>
        <strain evidence="1">Dsil-2018</strain>
    </source>
</reference>
<gene>
    <name evidence="1" type="ORF">HPB49_006440</name>
</gene>
<dbReference type="Proteomes" id="UP000821865">
    <property type="component" value="Chromosome 8"/>
</dbReference>
<evidence type="ECO:0000313" key="1">
    <source>
        <dbReference type="EMBL" id="KAH7936930.1"/>
    </source>
</evidence>
<accession>A0ACB8C7W0</accession>
<comment type="caution">
    <text evidence="1">The sequence shown here is derived from an EMBL/GenBank/DDBJ whole genome shotgun (WGS) entry which is preliminary data.</text>
</comment>
<protein>
    <submittedName>
        <fullName evidence="1">Uncharacterized protein</fullName>
    </submittedName>
</protein>